<protein>
    <submittedName>
        <fullName evidence="1">Uncharacterized protein</fullName>
    </submittedName>
</protein>
<dbReference type="AlphaFoldDB" id="A0A317N1V1"/>
<keyword evidence="2" id="KW-1185">Reference proteome</keyword>
<accession>A0A317N1V1</accession>
<evidence type="ECO:0000313" key="2">
    <source>
        <dbReference type="Proteomes" id="UP000246410"/>
    </source>
</evidence>
<sequence length="61" mass="7057">MRDSLKDRVRQKLLRQLAEDGPDPERDDTRSISVADDLEALEMVPSDDPLVEELAQRYLVF</sequence>
<evidence type="ECO:0000313" key="1">
    <source>
        <dbReference type="EMBL" id="PWV67931.1"/>
    </source>
</evidence>
<dbReference type="EMBL" id="QGTL01000018">
    <property type="protein sequence ID" value="PWV67931.1"/>
    <property type="molecule type" value="Genomic_DNA"/>
</dbReference>
<comment type="caution">
    <text evidence="1">The sequence shown here is derived from an EMBL/GenBank/DDBJ whole genome shotgun (WGS) entry which is preliminary data.</text>
</comment>
<dbReference type="RefSeq" id="WP_110041425.1">
    <property type="nucleotide sequence ID" value="NZ_JARWQV010000339.1"/>
</dbReference>
<name>A0A317N1V1_9NOCA</name>
<reference evidence="1 2" key="1">
    <citation type="submission" date="2018-05" db="EMBL/GenBank/DDBJ databases">
        <title>Genomic Encyclopedia of Type Strains, Phase IV (KMG-IV): sequencing the most valuable type-strain genomes for metagenomic binning, comparative biology and taxonomic classification.</title>
        <authorList>
            <person name="Goeker M."/>
        </authorList>
    </citation>
    <scope>NUCLEOTIDE SEQUENCE [LARGE SCALE GENOMIC DNA]</scope>
    <source>
        <strain evidence="1 2">DSM 44717</strain>
    </source>
</reference>
<proteinExistence type="predicted"/>
<dbReference type="Proteomes" id="UP000246410">
    <property type="component" value="Unassembled WGS sequence"/>
</dbReference>
<gene>
    <name evidence="1" type="ORF">DFR69_118105</name>
</gene>
<organism evidence="1 2">
    <name type="scientific">Nocardia neocaledoniensis</name>
    <dbReference type="NCBI Taxonomy" id="236511"/>
    <lineage>
        <taxon>Bacteria</taxon>
        <taxon>Bacillati</taxon>
        <taxon>Actinomycetota</taxon>
        <taxon>Actinomycetes</taxon>
        <taxon>Mycobacteriales</taxon>
        <taxon>Nocardiaceae</taxon>
        <taxon>Nocardia</taxon>
    </lineage>
</organism>